<dbReference type="Gene3D" id="2.170.140.10">
    <property type="entry name" value="Chitin binding domain"/>
    <property type="match status" value="3"/>
</dbReference>
<dbReference type="InterPro" id="IPR002557">
    <property type="entry name" value="Chitin-bd_dom"/>
</dbReference>
<proteinExistence type="predicted"/>
<gene>
    <name evidence="8" type="ORF">OUZ56_023903</name>
</gene>
<dbReference type="SUPFAM" id="SSF57625">
    <property type="entry name" value="Invertebrate chitin-binding proteins"/>
    <property type="match status" value="3"/>
</dbReference>
<evidence type="ECO:0000256" key="5">
    <source>
        <dbReference type="ARBA" id="ARBA00023180"/>
    </source>
</evidence>
<dbReference type="PROSITE" id="PS50940">
    <property type="entry name" value="CHIT_BIND_II"/>
    <property type="match status" value="3"/>
</dbReference>
<accession>A0ABR0AZY4</accession>
<keyword evidence="5" id="KW-0325">Glycoprotein</keyword>
<keyword evidence="1" id="KW-0147">Chitin-binding</keyword>
<keyword evidence="2" id="KW-0732">Signal</keyword>
<feature type="region of interest" description="Disordered" evidence="6">
    <location>
        <begin position="271"/>
        <end position="333"/>
    </location>
</feature>
<dbReference type="InterPro" id="IPR036508">
    <property type="entry name" value="Chitin-bd_dom_sf"/>
</dbReference>
<keyword evidence="4" id="KW-1015">Disulfide bond</keyword>
<evidence type="ECO:0000256" key="2">
    <source>
        <dbReference type="ARBA" id="ARBA00022729"/>
    </source>
</evidence>
<evidence type="ECO:0000256" key="6">
    <source>
        <dbReference type="SAM" id="MobiDB-lite"/>
    </source>
</evidence>
<evidence type="ECO:0000256" key="4">
    <source>
        <dbReference type="ARBA" id="ARBA00023157"/>
    </source>
</evidence>
<dbReference type="PANTHER" id="PTHR23301">
    <property type="entry name" value="CHITIN BINDING PERITROPHIN-A"/>
    <property type="match status" value="1"/>
</dbReference>
<keyword evidence="3" id="KW-0677">Repeat</keyword>
<feature type="compositionally biased region" description="Polar residues" evidence="6">
    <location>
        <begin position="310"/>
        <end position="321"/>
    </location>
</feature>
<evidence type="ECO:0000256" key="3">
    <source>
        <dbReference type="ARBA" id="ARBA00022737"/>
    </source>
</evidence>
<protein>
    <recommendedName>
        <fullName evidence="7">Chitin-binding type-2 domain-containing protein</fullName>
    </recommendedName>
</protein>
<evidence type="ECO:0000256" key="1">
    <source>
        <dbReference type="ARBA" id="ARBA00022669"/>
    </source>
</evidence>
<comment type="caution">
    <text evidence="8">The sequence shown here is derived from an EMBL/GenBank/DDBJ whole genome shotgun (WGS) entry which is preliminary data.</text>
</comment>
<organism evidence="8 9">
    <name type="scientific">Daphnia magna</name>
    <dbReference type="NCBI Taxonomy" id="35525"/>
    <lineage>
        <taxon>Eukaryota</taxon>
        <taxon>Metazoa</taxon>
        <taxon>Ecdysozoa</taxon>
        <taxon>Arthropoda</taxon>
        <taxon>Crustacea</taxon>
        <taxon>Branchiopoda</taxon>
        <taxon>Diplostraca</taxon>
        <taxon>Cladocera</taxon>
        <taxon>Anomopoda</taxon>
        <taxon>Daphniidae</taxon>
        <taxon>Daphnia</taxon>
    </lineage>
</organism>
<evidence type="ECO:0000313" key="9">
    <source>
        <dbReference type="Proteomes" id="UP001234178"/>
    </source>
</evidence>
<feature type="compositionally biased region" description="Polar residues" evidence="6">
    <location>
        <begin position="280"/>
        <end position="296"/>
    </location>
</feature>
<dbReference type="InterPro" id="IPR051940">
    <property type="entry name" value="Chitin_bind-dev_reg"/>
</dbReference>
<keyword evidence="9" id="KW-1185">Reference proteome</keyword>
<dbReference type="Proteomes" id="UP001234178">
    <property type="component" value="Unassembled WGS sequence"/>
</dbReference>
<dbReference type="Pfam" id="PF01607">
    <property type="entry name" value="CBM_14"/>
    <property type="match status" value="3"/>
</dbReference>
<feature type="domain" description="Chitin-binding type-2" evidence="7">
    <location>
        <begin position="131"/>
        <end position="189"/>
    </location>
</feature>
<reference evidence="8 9" key="1">
    <citation type="journal article" date="2023" name="Nucleic Acids Res.">
        <title>The hologenome of Daphnia magna reveals possible DNA methylation and microbiome-mediated evolution of the host genome.</title>
        <authorList>
            <person name="Chaturvedi A."/>
            <person name="Li X."/>
            <person name="Dhandapani V."/>
            <person name="Marshall H."/>
            <person name="Kissane S."/>
            <person name="Cuenca-Cambronero M."/>
            <person name="Asole G."/>
            <person name="Calvet F."/>
            <person name="Ruiz-Romero M."/>
            <person name="Marangio P."/>
            <person name="Guigo R."/>
            <person name="Rago D."/>
            <person name="Mirbahai L."/>
            <person name="Eastwood N."/>
            <person name="Colbourne J.K."/>
            <person name="Zhou J."/>
            <person name="Mallon E."/>
            <person name="Orsini L."/>
        </authorList>
    </citation>
    <scope>NUCLEOTIDE SEQUENCE [LARGE SCALE GENOMIC DNA]</scope>
    <source>
        <strain evidence="8">LRV0_1</strain>
    </source>
</reference>
<name>A0ABR0AZY4_9CRUS</name>
<feature type="domain" description="Chitin-binding type-2" evidence="7">
    <location>
        <begin position="194"/>
        <end position="264"/>
    </location>
</feature>
<feature type="domain" description="Chitin-binding type-2" evidence="7">
    <location>
        <begin position="64"/>
        <end position="121"/>
    </location>
</feature>
<sequence>MHPQTPQMKHTALIRRPYNSYLKWSEMNNVHHSSIASFAEKMWFKTLLAIATFVSCIAAATVRTPPCEQSHRPYKLPDTEFCDKYFVCQDGTATEEFCDDGLVFDDDKEKCELPHAVQCGSRTKQQNPRSTLNCPRRNGMYPVPGSCDKFYHCTDGQESLIACPPGVIFEPLVGACVHADQTNRPNCSASQFLNFVCPSIGIGANPTVLRFGDHDRLAHPSSCRHFYMCLLTGMPRLGGCTYGLVFNPVSGRCDEPQNVRGCEKWYGEGDPIEEDGVSDDSVSPALSSRKINNSAVRPSAGTVSAKAESEQTVKSSPQPSRRLSRGANLLGLL</sequence>
<evidence type="ECO:0000313" key="8">
    <source>
        <dbReference type="EMBL" id="KAK4030630.1"/>
    </source>
</evidence>
<dbReference type="EMBL" id="JAOYFB010000039">
    <property type="protein sequence ID" value="KAK4030630.1"/>
    <property type="molecule type" value="Genomic_DNA"/>
</dbReference>
<dbReference type="PANTHER" id="PTHR23301:SF110">
    <property type="entry name" value="LD43683P-RELATED"/>
    <property type="match status" value="1"/>
</dbReference>
<evidence type="ECO:0000259" key="7">
    <source>
        <dbReference type="PROSITE" id="PS50940"/>
    </source>
</evidence>
<dbReference type="SMART" id="SM00494">
    <property type="entry name" value="ChtBD2"/>
    <property type="match status" value="3"/>
</dbReference>